<organism evidence="2 3">
    <name type="scientific">Bifidobacterium cuniculi</name>
    <dbReference type="NCBI Taxonomy" id="1688"/>
    <lineage>
        <taxon>Bacteria</taxon>
        <taxon>Bacillati</taxon>
        <taxon>Actinomycetota</taxon>
        <taxon>Actinomycetes</taxon>
        <taxon>Bifidobacteriales</taxon>
        <taxon>Bifidobacteriaceae</taxon>
        <taxon>Bifidobacterium</taxon>
    </lineage>
</organism>
<dbReference type="GO" id="GO:0003677">
    <property type="term" value="F:DNA binding"/>
    <property type="evidence" value="ECO:0007669"/>
    <property type="project" value="InterPro"/>
</dbReference>
<sequence>MPKKTPDDHEWTLFAKELGLRLQRLRTSRHMSQMRVAEAAGMSRYTYQKFEKGESKPGTPANPTLHNIMALAEVFEVSLDELAPMPWPNLRHPVE</sequence>
<dbReference type="OrthoDB" id="5074395at2"/>
<protein>
    <submittedName>
        <fullName evidence="2">XRE family transcriptional regulator</fullName>
    </submittedName>
</protein>
<dbReference type="PROSITE" id="PS50943">
    <property type="entry name" value="HTH_CROC1"/>
    <property type="match status" value="1"/>
</dbReference>
<dbReference type="CDD" id="cd00093">
    <property type="entry name" value="HTH_XRE"/>
    <property type="match status" value="1"/>
</dbReference>
<dbReference type="SMART" id="SM00530">
    <property type="entry name" value="HTH_XRE"/>
    <property type="match status" value="1"/>
</dbReference>
<gene>
    <name evidence="2" type="ORF">BCUN_1491</name>
</gene>
<evidence type="ECO:0000259" key="1">
    <source>
        <dbReference type="PROSITE" id="PS50943"/>
    </source>
</evidence>
<dbReference type="STRING" id="1688.BCUN_1491"/>
<keyword evidence="3" id="KW-1185">Reference proteome</keyword>
<dbReference type="RefSeq" id="WP_033516359.1">
    <property type="nucleotide sequence ID" value="NZ_JGYV01000006.1"/>
</dbReference>
<feature type="domain" description="HTH cro/C1-type" evidence="1">
    <location>
        <begin position="22"/>
        <end position="82"/>
    </location>
</feature>
<evidence type="ECO:0000313" key="2">
    <source>
        <dbReference type="EMBL" id="KFI63879.1"/>
    </source>
</evidence>
<dbReference type="Pfam" id="PF13560">
    <property type="entry name" value="HTH_31"/>
    <property type="match status" value="1"/>
</dbReference>
<dbReference type="eggNOG" id="COG1396">
    <property type="taxonomic scope" value="Bacteria"/>
</dbReference>
<accession>A0A087AYM9</accession>
<dbReference type="Gene3D" id="1.10.260.40">
    <property type="entry name" value="lambda repressor-like DNA-binding domains"/>
    <property type="match status" value="1"/>
</dbReference>
<evidence type="ECO:0000313" key="3">
    <source>
        <dbReference type="Proteomes" id="UP000029067"/>
    </source>
</evidence>
<proteinExistence type="predicted"/>
<comment type="caution">
    <text evidence="2">The sequence shown here is derived from an EMBL/GenBank/DDBJ whole genome shotgun (WGS) entry which is preliminary data.</text>
</comment>
<dbReference type="Proteomes" id="UP000029067">
    <property type="component" value="Unassembled WGS sequence"/>
</dbReference>
<dbReference type="SUPFAM" id="SSF47413">
    <property type="entry name" value="lambda repressor-like DNA-binding domains"/>
    <property type="match status" value="1"/>
</dbReference>
<dbReference type="InterPro" id="IPR010982">
    <property type="entry name" value="Lambda_DNA-bd_dom_sf"/>
</dbReference>
<reference evidence="2 3" key="1">
    <citation type="submission" date="2014-03" db="EMBL/GenBank/DDBJ databases">
        <title>Genomics of Bifidobacteria.</title>
        <authorList>
            <person name="Ventura M."/>
            <person name="Milani C."/>
            <person name="Lugli G.A."/>
        </authorList>
    </citation>
    <scope>NUCLEOTIDE SEQUENCE [LARGE SCALE GENOMIC DNA]</scope>
    <source>
        <strain evidence="2 3">LMG 10738</strain>
    </source>
</reference>
<dbReference type="AlphaFoldDB" id="A0A087AYM9"/>
<name>A0A087AYM9_9BIFI</name>
<dbReference type="InterPro" id="IPR001387">
    <property type="entry name" value="Cro/C1-type_HTH"/>
</dbReference>
<dbReference type="EMBL" id="JGYV01000006">
    <property type="protein sequence ID" value="KFI63879.1"/>
    <property type="molecule type" value="Genomic_DNA"/>
</dbReference>